<accession>A0ABS0B0X8</accession>
<gene>
    <name evidence="1" type="ORF">NEPTK9_001570</name>
</gene>
<keyword evidence="2" id="KW-1185">Reference proteome</keyword>
<name>A0ABS0B0X8_9BACT</name>
<comment type="caution">
    <text evidence="1">The sequence shown here is derived from an EMBL/GenBank/DDBJ whole genome shotgun (WGS) entry which is preliminary data.</text>
</comment>
<organism evidence="1 2">
    <name type="scientific">Candidatus Neptunichlamydia vexilliferae</name>
    <dbReference type="NCBI Taxonomy" id="1651774"/>
    <lineage>
        <taxon>Bacteria</taxon>
        <taxon>Pseudomonadati</taxon>
        <taxon>Chlamydiota</taxon>
        <taxon>Chlamydiia</taxon>
        <taxon>Parachlamydiales</taxon>
        <taxon>Simkaniaceae</taxon>
        <taxon>Candidatus Neptunichlamydia</taxon>
    </lineage>
</organism>
<proteinExistence type="predicted"/>
<dbReference type="Proteomes" id="UP001194714">
    <property type="component" value="Unassembled WGS sequence"/>
</dbReference>
<evidence type="ECO:0000313" key="2">
    <source>
        <dbReference type="Proteomes" id="UP001194714"/>
    </source>
</evidence>
<protein>
    <submittedName>
        <fullName evidence="1">Uncharacterized protein</fullName>
    </submittedName>
</protein>
<reference evidence="1 2" key="1">
    <citation type="submission" date="2020-01" db="EMBL/GenBank/DDBJ databases">
        <title>Draft genome sequence of Cand. Neptunochlamydia vexilliferae K9.</title>
        <authorList>
            <person name="Schulz F."/>
            <person name="Koestlbacher S."/>
            <person name="Wascher F."/>
            <person name="Pizzetti I."/>
            <person name="Horn M."/>
        </authorList>
    </citation>
    <scope>NUCLEOTIDE SEQUENCE [LARGE SCALE GENOMIC DNA]</scope>
    <source>
        <strain evidence="1 2">K9</strain>
    </source>
</reference>
<evidence type="ECO:0000313" key="1">
    <source>
        <dbReference type="EMBL" id="MBF5060044.1"/>
    </source>
</evidence>
<dbReference type="EMBL" id="JAAEJV010000066">
    <property type="protein sequence ID" value="MBF5060044.1"/>
    <property type="molecule type" value="Genomic_DNA"/>
</dbReference>
<sequence length="60" mass="7145">MNVFEEKQLLIDEEIRYCQALNSLLDPQRSEAQIKKLKNKAKSRGITHSLKNYIRPSWDR</sequence>